<keyword evidence="5" id="KW-0472">Membrane</keyword>
<feature type="region of interest" description="Disordered" evidence="4">
    <location>
        <begin position="630"/>
        <end position="657"/>
    </location>
</feature>
<evidence type="ECO:0000313" key="7">
    <source>
        <dbReference type="EMBL" id="ORY14552.1"/>
    </source>
</evidence>
<dbReference type="InterPro" id="IPR020843">
    <property type="entry name" value="ER"/>
</dbReference>
<dbReference type="SUPFAM" id="SSF50129">
    <property type="entry name" value="GroES-like"/>
    <property type="match status" value="1"/>
</dbReference>
<feature type="region of interest" description="Disordered" evidence="4">
    <location>
        <begin position="554"/>
        <end position="576"/>
    </location>
</feature>
<evidence type="ECO:0000259" key="6">
    <source>
        <dbReference type="SMART" id="SM00829"/>
    </source>
</evidence>
<sequence length="849" mass="91327">MPTHTPIISAQARNTETGIMRALILKAENRTASLNKISQPTPGPYEILVKVHSISLNPIDPIYVTHPLAKSGRTIGSDFAGTIAQLGSSVSNLNLGDRVAGFLQGACSVNERPGAFAEFLVIGWDLVWKIPANVSLEQASAVSLVALTAAQGMWFRLGLEAPFSFNKEKLYEEHPEWVRSQTSGENRAKPINFFVYGASTSVGLYAAQMVRLSAQATGVNIRLIGAASKARWDMLKSEPYGYDHLVDYRDQNWPEQVRAVYEGAGMDYAYDCISEGRSVELVSSTLAPNGKAAIVRSRAGGAWKAEELSVEPIYGAVWEGLGEEVQYQGFVVKRSPAARIFAAEFYKWLSKSVGISLMPNPIRLMPGGFGKVVDDGFALLGPGKMEDRCIKREEEWMRPVSAEKLVYVVGERQRQRVVTFGEFNKEMEKGDVAPCRRLVDPNLVHRQLCWNVASRNESLFEHSIRIGMQGAVKRILHDQIHIDVFGGAFHIFALFILALWLLTTCAHVDFELKQIHIRLQDRQTCSAGTQYYVCSSNGFRGCCAEDPCSLSGCPGDSPSPTTAAPSNAPSSVSSSNPISNPISISPFTSPTLTTAIPSSIVVERSFSLSALQTIASISGDHTVYITVTPGVTSTSQPSNSPKSSANSEGSKKSSTPTGAIAGGVIGGIVVLAIIIVMLFILRKKKKAKVPSSDLPEIIGGDGTLHQGPAAASVIPSTEKGSGNEKTMLETTDPDGIAQLDGRMIRPTNEMPAHVVGTLHELPTVQTPRNPVNPFSTPDLSTKESSQFSASPNSTPNTGHVLSWAENNSVGRGEPAARLSAPHGAPDACAAVWSNMGPIEPRVGEKKSNC</sequence>
<dbReference type="Gene3D" id="3.40.50.720">
    <property type="entry name" value="NAD(P)-binding Rossmann-like Domain"/>
    <property type="match status" value="1"/>
</dbReference>
<dbReference type="InterPro" id="IPR036291">
    <property type="entry name" value="NAD(P)-bd_dom_sf"/>
</dbReference>
<dbReference type="CDD" id="cd08249">
    <property type="entry name" value="enoyl_reductase_like"/>
    <property type="match status" value="1"/>
</dbReference>
<feature type="compositionally biased region" description="Polar residues" evidence="4">
    <location>
        <begin position="714"/>
        <end position="724"/>
    </location>
</feature>
<proteinExistence type="inferred from homology"/>
<dbReference type="GO" id="GO:0016651">
    <property type="term" value="F:oxidoreductase activity, acting on NAD(P)H"/>
    <property type="evidence" value="ECO:0007669"/>
    <property type="project" value="InterPro"/>
</dbReference>
<keyword evidence="8" id="KW-1185">Reference proteome</keyword>
<feature type="compositionally biased region" description="Low complexity" evidence="4">
    <location>
        <begin position="632"/>
        <end position="654"/>
    </location>
</feature>
<dbReference type="InterPro" id="IPR013149">
    <property type="entry name" value="ADH-like_C"/>
</dbReference>
<evidence type="ECO:0000256" key="4">
    <source>
        <dbReference type="SAM" id="MobiDB-lite"/>
    </source>
</evidence>
<dbReference type="Proteomes" id="UP000193144">
    <property type="component" value="Unassembled WGS sequence"/>
</dbReference>
<dbReference type="SUPFAM" id="SSF51735">
    <property type="entry name" value="NAD(P)-binding Rossmann-fold domains"/>
    <property type="match status" value="1"/>
</dbReference>
<evidence type="ECO:0000256" key="3">
    <source>
        <dbReference type="ARBA" id="ARBA00023002"/>
    </source>
</evidence>
<accession>A0A1Y1ZWD2</accession>
<protein>
    <recommendedName>
        <fullName evidence="6">Enoyl reductase (ER) domain-containing protein</fullName>
    </recommendedName>
</protein>
<keyword evidence="5" id="KW-0812">Transmembrane</keyword>
<keyword evidence="3" id="KW-0560">Oxidoreductase</keyword>
<dbReference type="SMART" id="SM00829">
    <property type="entry name" value="PKS_ER"/>
    <property type="match status" value="1"/>
</dbReference>
<dbReference type="STRING" id="1231657.A0A1Y1ZWD2"/>
<comment type="similarity">
    <text evidence="1">Belongs to the zinc-containing alcohol dehydrogenase family.</text>
</comment>
<feature type="transmembrane region" description="Helical" evidence="5">
    <location>
        <begin position="659"/>
        <end position="681"/>
    </location>
</feature>
<dbReference type="Gene3D" id="3.90.180.10">
    <property type="entry name" value="Medium-chain alcohol dehydrogenases, catalytic domain"/>
    <property type="match status" value="1"/>
</dbReference>
<comment type="caution">
    <text evidence="7">The sequence shown here is derived from an EMBL/GenBank/DDBJ whole genome shotgun (WGS) entry which is preliminary data.</text>
</comment>
<dbReference type="OrthoDB" id="9992527at2759"/>
<evidence type="ECO:0000256" key="1">
    <source>
        <dbReference type="ARBA" id="ARBA00008072"/>
    </source>
</evidence>
<keyword evidence="5" id="KW-1133">Transmembrane helix</keyword>
<organism evidence="7 8">
    <name type="scientific">Clohesyomyces aquaticus</name>
    <dbReference type="NCBI Taxonomy" id="1231657"/>
    <lineage>
        <taxon>Eukaryota</taxon>
        <taxon>Fungi</taxon>
        <taxon>Dikarya</taxon>
        <taxon>Ascomycota</taxon>
        <taxon>Pezizomycotina</taxon>
        <taxon>Dothideomycetes</taxon>
        <taxon>Pleosporomycetidae</taxon>
        <taxon>Pleosporales</taxon>
        <taxon>Lindgomycetaceae</taxon>
        <taxon>Clohesyomyces</taxon>
    </lineage>
</organism>
<dbReference type="Pfam" id="PF08240">
    <property type="entry name" value="ADH_N"/>
    <property type="match status" value="1"/>
</dbReference>
<dbReference type="InterPro" id="IPR047122">
    <property type="entry name" value="Trans-enoyl_RdTase-like"/>
</dbReference>
<evidence type="ECO:0000256" key="2">
    <source>
        <dbReference type="ARBA" id="ARBA00011245"/>
    </source>
</evidence>
<feature type="region of interest" description="Disordered" evidence="4">
    <location>
        <begin position="713"/>
        <end position="737"/>
    </location>
</feature>
<name>A0A1Y1ZWD2_9PLEO</name>
<feature type="region of interest" description="Disordered" evidence="4">
    <location>
        <begin position="763"/>
        <end position="798"/>
    </location>
</feature>
<comment type="subunit">
    <text evidence="2">Monomer.</text>
</comment>
<dbReference type="InterPro" id="IPR011032">
    <property type="entry name" value="GroES-like_sf"/>
</dbReference>
<feature type="transmembrane region" description="Helical" evidence="5">
    <location>
        <begin position="482"/>
        <end position="502"/>
    </location>
</feature>
<dbReference type="PANTHER" id="PTHR45348">
    <property type="entry name" value="HYPOTHETICAL OXIDOREDUCTASE (EUROFUNG)"/>
    <property type="match status" value="1"/>
</dbReference>
<dbReference type="EMBL" id="MCFA01000032">
    <property type="protein sequence ID" value="ORY14552.1"/>
    <property type="molecule type" value="Genomic_DNA"/>
</dbReference>
<reference evidence="7 8" key="1">
    <citation type="submission" date="2016-07" db="EMBL/GenBank/DDBJ databases">
        <title>Pervasive Adenine N6-methylation of Active Genes in Fungi.</title>
        <authorList>
            <consortium name="DOE Joint Genome Institute"/>
            <person name="Mondo S.J."/>
            <person name="Dannebaum R.O."/>
            <person name="Kuo R.C."/>
            <person name="Labutti K."/>
            <person name="Haridas S."/>
            <person name="Kuo A."/>
            <person name="Salamov A."/>
            <person name="Ahrendt S.R."/>
            <person name="Lipzen A."/>
            <person name="Sullivan W."/>
            <person name="Andreopoulos W.B."/>
            <person name="Clum A."/>
            <person name="Lindquist E."/>
            <person name="Daum C."/>
            <person name="Ramamoorthy G.K."/>
            <person name="Gryganskyi A."/>
            <person name="Culley D."/>
            <person name="Magnuson J.K."/>
            <person name="James T.Y."/>
            <person name="O'Malley M.A."/>
            <person name="Stajich J.E."/>
            <person name="Spatafora J.W."/>
            <person name="Visel A."/>
            <person name="Grigoriev I.V."/>
        </authorList>
    </citation>
    <scope>NUCLEOTIDE SEQUENCE [LARGE SCALE GENOMIC DNA]</scope>
    <source>
        <strain evidence="7 8">CBS 115471</strain>
    </source>
</reference>
<dbReference type="InterPro" id="IPR013154">
    <property type="entry name" value="ADH-like_N"/>
</dbReference>
<feature type="compositionally biased region" description="Low complexity" evidence="4">
    <location>
        <begin position="558"/>
        <end position="576"/>
    </location>
</feature>
<feature type="domain" description="Enoyl reductase (ER)" evidence="6">
    <location>
        <begin position="27"/>
        <end position="355"/>
    </location>
</feature>
<dbReference type="PANTHER" id="PTHR45348:SF7">
    <property type="entry name" value="ZINC BINDING OXIDOREDUCTASE, PUTATIVE-RELATED"/>
    <property type="match status" value="1"/>
</dbReference>
<evidence type="ECO:0000313" key="8">
    <source>
        <dbReference type="Proteomes" id="UP000193144"/>
    </source>
</evidence>
<dbReference type="Pfam" id="PF00107">
    <property type="entry name" value="ADH_zinc_N"/>
    <property type="match status" value="1"/>
</dbReference>
<dbReference type="AlphaFoldDB" id="A0A1Y1ZWD2"/>
<evidence type="ECO:0000256" key="5">
    <source>
        <dbReference type="SAM" id="Phobius"/>
    </source>
</evidence>
<gene>
    <name evidence="7" type="ORF">BCR34DRAFT_585725</name>
</gene>